<feature type="compositionally biased region" description="Basic and acidic residues" evidence="1">
    <location>
        <begin position="88"/>
        <end position="98"/>
    </location>
</feature>
<dbReference type="Gene3D" id="3.40.50.720">
    <property type="entry name" value="NAD(P)-binding Rossmann-like Domain"/>
    <property type="match status" value="1"/>
</dbReference>
<dbReference type="Proteomes" id="UP001305606">
    <property type="component" value="Chromosome"/>
</dbReference>
<accession>A0ABY9UY64</accession>
<dbReference type="SUPFAM" id="SSF51735">
    <property type="entry name" value="NAD(P)-binding Rossmann-fold domains"/>
    <property type="match status" value="1"/>
</dbReference>
<dbReference type="Pfam" id="PF00106">
    <property type="entry name" value="adh_short"/>
    <property type="match status" value="1"/>
</dbReference>
<keyword evidence="3" id="KW-1185">Reference proteome</keyword>
<dbReference type="InterPro" id="IPR002347">
    <property type="entry name" value="SDR_fam"/>
</dbReference>
<gene>
    <name evidence="2" type="ORF">PS467_08640</name>
</gene>
<feature type="region of interest" description="Disordered" evidence="1">
    <location>
        <begin position="61"/>
        <end position="98"/>
    </location>
</feature>
<proteinExistence type="predicted"/>
<evidence type="ECO:0000313" key="3">
    <source>
        <dbReference type="Proteomes" id="UP001305606"/>
    </source>
</evidence>
<organism evidence="2 3">
    <name type="scientific">Streptomyces luomodiensis</name>
    <dbReference type="NCBI Taxonomy" id="3026192"/>
    <lineage>
        <taxon>Bacteria</taxon>
        <taxon>Bacillati</taxon>
        <taxon>Actinomycetota</taxon>
        <taxon>Actinomycetes</taxon>
        <taxon>Kitasatosporales</taxon>
        <taxon>Streptomycetaceae</taxon>
        <taxon>Streptomyces</taxon>
    </lineage>
</organism>
<reference evidence="2 3" key="1">
    <citation type="submission" date="2023-02" db="EMBL/GenBank/DDBJ databases">
        <title>Streptomyces sp. SCA4-21 with antifungal activity against Fusarium oxysporum f. sp. cubense, Streptomyces sp. SCA2-17 with antifungal activity against Fusarium oxysporum f. sp. cubense.</title>
        <authorList>
            <person name="Qi D."/>
        </authorList>
    </citation>
    <scope>NUCLEOTIDE SEQUENCE [LARGE SCALE GENOMIC DNA]</scope>
    <source>
        <strain evidence="2 3">SCA4-21</strain>
    </source>
</reference>
<name>A0ABY9UY64_9ACTN</name>
<dbReference type="RefSeq" id="WP_311034756.1">
    <property type="nucleotide sequence ID" value="NZ_CP117522.1"/>
</dbReference>
<evidence type="ECO:0000256" key="1">
    <source>
        <dbReference type="SAM" id="MobiDB-lite"/>
    </source>
</evidence>
<dbReference type="EMBL" id="CP117522">
    <property type="protein sequence ID" value="WNE95410.1"/>
    <property type="molecule type" value="Genomic_DNA"/>
</dbReference>
<dbReference type="InterPro" id="IPR036291">
    <property type="entry name" value="NAD(P)-bd_dom_sf"/>
</dbReference>
<protein>
    <submittedName>
        <fullName evidence="2">SDR family NAD(P)-dependent oxidoreductase</fullName>
    </submittedName>
</protein>
<evidence type="ECO:0000313" key="2">
    <source>
        <dbReference type="EMBL" id="WNE95410.1"/>
    </source>
</evidence>
<sequence length="131" mass="13202">MAIVTGASGGIGRATAEGLADAGLTALVDHLRGDAVAGDVVAAEAAGGKAFAVSANVADRGSEAVRHSGAVRHPSLRRDLSGSAQDIPSRRPDRRRLHDDYMLGVSLKGTRALSKASLACRPGSSACAASR</sequence>